<name>A0A9P5TPQ2_GYMJU</name>
<comment type="caution">
    <text evidence="1">The sequence shown here is derived from an EMBL/GenBank/DDBJ whole genome shotgun (WGS) entry which is preliminary data.</text>
</comment>
<protein>
    <recommendedName>
        <fullName evidence="3">F-box domain-containing protein</fullName>
    </recommendedName>
</protein>
<dbReference type="OrthoDB" id="2269034at2759"/>
<proteinExistence type="predicted"/>
<organism evidence="1 2">
    <name type="scientific">Gymnopilus junonius</name>
    <name type="common">Spectacular rustgill mushroom</name>
    <name type="synonym">Gymnopilus spectabilis subsp. junonius</name>
    <dbReference type="NCBI Taxonomy" id="109634"/>
    <lineage>
        <taxon>Eukaryota</taxon>
        <taxon>Fungi</taxon>
        <taxon>Dikarya</taxon>
        <taxon>Basidiomycota</taxon>
        <taxon>Agaricomycotina</taxon>
        <taxon>Agaricomycetes</taxon>
        <taxon>Agaricomycetidae</taxon>
        <taxon>Agaricales</taxon>
        <taxon>Agaricineae</taxon>
        <taxon>Hymenogastraceae</taxon>
        <taxon>Gymnopilus</taxon>
    </lineage>
</organism>
<accession>A0A9P5TPQ2</accession>
<dbReference type="AlphaFoldDB" id="A0A9P5TPQ2"/>
<gene>
    <name evidence="1" type="ORF">CPB84DRAFT_1776275</name>
</gene>
<evidence type="ECO:0000313" key="1">
    <source>
        <dbReference type="EMBL" id="KAF8902237.1"/>
    </source>
</evidence>
<sequence length="66" mass="7831">MHRCELVSRILRKRSSPFVLGKVRQSWRMIAWSTPCLWKYIIIAVDHGDTCEPNFKFLLHHIKHSG</sequence>
<dbReference type="Proteomes" id="UP000724874">
    <property type="component" value="Unassembled WGS sequence"/>
</dbReference>
<keyword evidence="2" id="KW-1185">Reference proteome</keyword>
<dbReference type="EMBL" id="JADNYJ010000037">
    <property type="protein sequence ID" value="KAF8902237.1"/>
    <property type="molecule type" value="Genomic_DNA"/>
</dbReference>
<evidence type="ECO:0008006" key="3">
    <source>
        <dbReference type="Google" id="ProtNLM"/>
    </source>
</evidence>
<reference evidence="1" key="1">
    <citation type="submission" date="2020-11" db="EMBL/GenBank/DDBJ databases">
        <authorList>
            <consortium name="DOE Joint Genome Institute"/>
            <person name="Ahrendt S."/>
            <person name="Riley R."/>
            <person name="Andreopoulos W."/>
            <person name="LaButti K."/>
            <person name="Pangilinan J."/>
            <person name="Ruiz-duenas F.J."/>
            <person name="Barrasa J.M."/>
            <person name="Sanchez-Garcia M."/>
            <person name="Camarero S."/>
            <person name="Miyauchi S."/>
            <person name="Serrano A."/>
            <person name="Linde D."/>
            <person name="Babiker R."/>
            <person name="Drula E."/>
            <person name="Ayuso-Fernandez I."/>
            <person name="Pacheco R."/>
            <person name="Padilla G."/>
            <person name="Ferreira P."/>
            <person name="Barriuso J."/>
            <person name="Kellner H."/>
            <person name="Castanera R."/>
            <person name="Alfaro M."/>
            <person name="Ramirez L."/>
            <person name="Pisabarro A.G."/>
            <person name="Kuo A."/>
            <person name="Tritt A."/>
            <person name="Lipzen A."/>
            <person name="He G."/>
            <person name="Yan M."/>
            <person name="Ng V."/>
            <person name="Cullen D."/>
            <person name="Martin F."/>
            <person name="Rosso M.-N."/>
            <person name="Henrissat B."/>
            <person name="Hibbett D."/>
            <person name="Martinez A.T."/>
            <person name="Grigoriev I.V."/>
        </authorList>
    </citation>
    <scope>NUCLEOTIDE SEQUENCE</scope>
    <source>
        <strain evidence="1">AH 44721</strain>
    </source>
</reference>
<evidence type="ECO:0000313" key="2">
    <source>
        <dbReference type="Proteomes" id="UP000724874"/>
    </source>
</evidence>